<evidence type="ECO:0000256" key="2">
    <source>
        <dbReference type="ARBA" id="ARBA00023043"/>
    </source>
</evidence>
<keyword evidence="5" id="KW-1185">Reference proteome</keyword>
<sequence length="83" mass="8892">LHFAASHRSQKCAVALLEHNSDIDATDCIGRTPLIIAAKRGDGSLVELLLECGADYTVRDAGGRAALYHAVCSEDERSIRALL</sequence>
<evidence type="ECO:0000313" key="4">
    <source>
        <dbReference type="EMBL" id="KAF2802728.1"/>
    </source>
</evidence>
<dbReference type="EMBL" id="MU003721">
    <property type="protein sequence ID" value="KAF2802728.1"/>
    <property type="molecule type" value="Genomic_DNA"/>
</dbReference>
<dbReference type="SMART" id="SM00248">
    <property type="entry name" value="ANK"/>
    <property type="match status" value="2"/>
</dbReference>
<evidence type="ECO:0000313" key="5">
    <source>
        <dbReference type="Proteomes" id="UP000504636"/>
    </source>
</evidence>
<feature type="repeat" description="ANK" evidence="3">
    <location>
        <begin position="29"/>
        <end position="61"/>
    </location>
</feature>
<dbReference type="RefSeq" id="XP_033569692.1">
    <property type="nucleotide sequence ID" value="XM_033714855.1"/>
</dbReference>
<dbReference type="PANTHER" id="PTHR24166:SF48">
    <property type="entry name" value="PROTEIN VAPYRIN"/>
    <property type="match status" value="1"/>
</dbReference>
<dbReference type="InterPro" id="IPR036770">
    <property type="entry name" value="Ankyrin_rpt-contain_sf"/>
</dbReference>
<reference evidence="4 6" key="1">
    <citation type="journal article" date="2020" name="Stud. Mycol.">
        <title>101 Dothideomycetes genomes: a test case for predicting lifestyles and emergence of pathogens.</title>
        <authorList>
            <person name="Haridas S."/>
            <person name="Albert R."/>
            <person name="Binder M."/>
            <person name="Bloem J."/>
            <person name="Labutti K."/>
            <person name="Salamov A."/>
            <person name="Andreopoulos B."/>
            <person name="Baker S."/>
            <person name="Barry K."/>
            <person name="Bills G."/>
            <person name="Bluhm B."/>
            <person name="Cannon C."/>
            <person name="Castanera R."/>
            <person name="Culley D."/>
            <person name="Daum C."/>
            <person name="Ezra D."/>
            <person name="Gonzalez J."/>
            <person name="Henrissat B."/>
            <person name="Kuo A."/>
            <person name="Liang C."/>
            <person name="Lipzen A."/>
            <person name="Lutzoni F."/>
            <person name="Magnuson J."/>
            <person name="Mondo S."/>
            <person name="Nolan M."/>
            <person name="Ohm R."/>
            <person name="Pangilinan J."/>
            <person name="Park H.-J."/>
            <person name="Ramirez L."/>
            <person name="Alfaro M."/>
            <person name="Sun H."/>
            <person name="Tritt A."/>
            <person name="Yoshinaga Y."/>
            <person name="Zwiers L.-H."/>
            <person name="Turgeon B."/>
            <person name="Goodwin S."/>
            <person name="Spatafora J."/>
            <person name="Crous P."/>
            <person name="Grigoriev I."/>
        </authorList>
    </citation>
    <scope>NUCLEOTIDE SEQUENCE</scope>
    <source>
        <strain evidence="4 6">CBS 304.34</strain>
    </source>
</reference>
<organism evidence="4">
    <name type="scientific">Mytilinidion resinicola</name>
    <dbReference type="NCBI Taxonomy" id="574789"/>
    <lineage>
        <taxon>Eukaryota</taxon>
        <taxon>Fungi</taxon>
        <taxon>Dikarya</taxon>
        <taxon>Ascomycota</taxon>
        <taxon>Pezizomycotina</taxon>
        <taxon>Dothideomycetes</taxon>
        <taxon>Pleosporomycetidae</taxon>
        <taxon>Mytilinidiales</taxon>
        <taxon>Mytilinidiaceae</taxon>
        <taxon>Mytilinidion</taxon>
    </lineage>
</organism>
<keyword evidence="2 3" id="KW-0040">ANK repeat</keyword>
<feature type="repeat" description="ANK" evidence="3">
    <location>
        <begin position="1"/>
        <end position="28"/>
    </location>
</feature>
<dbReference type="Pfam" id="PF12796">
    <property type="entry name" value="Ank_2"/>
    <property type="match status" value="1"/>
</dbReference>
<dbReference type="GeneID" id="54455748"/>
<reference evidence="6" key="3">
    <citation type="submission" date="2025-04" db="UniProtKB">
        <authorList>
            <consortium name="RefSeq"/>
        </authorList>
    </citation>
    <scope>IDENTIFICATION</scope>
    <source>
        <strain evidence="6">CBS 304.34</strain>
    </source>
</reference>
<gene>
    <name evidence="4 6" type="ORF">BDZ99DRAFT_373161</name>
</gene>
<dbReference type="OrthoDB" id="191139at2759"/>
<dbReference type="PROSITE" id="PS50297">
    <property type="entry name" value="ANK_REP_REGION"/>
    <property type="match status" value="1"/>
</dbReference>
<name>A0A6A6Y2E6_9PEZI</name>
<dbReference type="InterPro" id="IPR050889">
    <property type="entry name" value="Dendritic_Spine_Reg/Scaffold"/>
</dbReference>
<dbReference type="PANTHER" id="PTHR24166">
    <property type="entry name" value="ROLLING PEBBLES, ISOFORM B"/>
    <property type="match status" value="1"/>
</dbReference>
<proteinExistence type="predicted"/>
<evidence type="ECO:0000313" key="6">
    <source>
        <dbReference type="RefSeq" id="XP_033569692.1"/>
    </source>
</evidence>
<protein>
    <submittedName>
        <fullName evidence="4 6">Ankyrin</fullName>
    </submittedName>
</protein>
<dbReference type="PROSITE" id="PS50088">
    <property type="entry name" value="ANK_REPEAT"/>
    <property type="match status" value="2"/>
</dbReference>
<accession>A0A6A6Y2E6</accession>
<evidence type="ECO:0000256" key="3">
    <source>
        <dbReference type="PROSITE-ProRule" id="PRU00023"/>
    </source>
</evidence>
<dbReference type="Gene3D" id="1.25.40.20">
    <property type="entry name" value="Ankyrin repeat-containing domain"/>
    <property type="match status" value="1"/>
</dbReference>
<dbReference type="Proteomes" id="UP000504636">
    <property type="component" value="Unplaced"/>
</dbReference>
<keyword evidence="1" id="KW-0677">Repeat</keyword>
<feature type="non-terminal residue" evidence="4">
    <location>
        <position position="1"/>
    </location>
</feature>
<feature type="non-terminal residue" evidence="4">
    <location>
        <position position="83"/>
    </location>
</feature>
<reference evidence="6" key="2">
    <citation type="submission" date="2020-04" db="EMBL/GenBank/DDBJ databases">
        <authorList>
            <consortium name="NCBI Genome Project"/>
        </authorList>
    </citation>
    <scope>NUCLEOTIDE SEQUENCE</scope>
    <source>
        <strain evidence="6">CBS 304.34</strain>
    </source>
</reference>
<dbReference type="InterPro" id="IPR002110">
    <property type="entry name" value="Ankyrin_rpt"/>
</dbReference>
<evidence type="ECO:0000256" key="1">
    <source>
        <dbReference type="ARBA" id="ARBA00022737"/>
    </source>
</evidence>
<dbReference type="AlphaFoldDB" id="A0A6A6Y2E6"/>
<dbReference type="SUPFAM" id="SSF48403">
    <property type="entry name" value="Ankyrin repeat"/>
    <property type="match status" value="1"/>
</dbReference>